<dbReference type="Gene3D" id="2.170.130.30">
    <property type="match status" value="2"/>
</dbReference>
<dbReference type="SUPFAM" id="SSF48239">
    <property type="entry name" value="Terpenoid cyclases/Protein prenyltransferases"/>
    <property type="match status" value="1"/>
</dbReference>
<dbReference type="PANTHER" id="PTHR43308">
    <property type="entry name" value="OUTER MEMBRANE PROTEIN ALPHA-RELATED"/>
    <property type="match status" value="1"/>
</dbReference>
<feature type="domain" description="SLH" evidence="2">
    <location>
        <begin position="714"/>
        <end position="774"/>
    </location>
</feature>
<dbReference type="Gene3D" id="1.50.10.20">
    <property type="match status" value="1"/>
</dbReference>
<dbReference type="RefSeq" id="WP_209969958.1">
    <property type="nucleotide sequence ID" value="NZ_JAGGLB010000002.1"/>
</dbReference>
<sequence>MELFLKKSRNWRLVLTVLAFLLVFQSVGLARAVNVVQAESADSAASLSKALEGASGYLQKADATDWSVFALARSGSSVPAGYLDALEGKLKQVNGKLDSATDYERTVLIVKSLGGDPTSFGGYNLIEAIYNHPDLTKKGTMGAIFGLLALNSGEYTIPSTAVNTAESLISWLLKSQAAGKGWAYVADEPSSIDVTAMALSALAPYYEKQPDVKKAVDQAVAWLSSQQKASGGFSDMGENSDSAAQVIIALTSLGMDPQGASFTKNKGLVDYLYTYLQKDGGFAHSIGAASNQMSTEQALQALTAYQLFTAKKGTLYYHIQAQEEALVRVEGPQSTVSSGTVKASNALEALQALAEQKNLKLDVVDSAYGKYISGVQDIKASGNDGWMFSVLRGNDWIYPQVGMGDFALQKGDQVIVYYGGATQVIRNITVNPAQPKVNQPFTVHVEKSTWDWEQSKEVTSAAAGVSVQIGDQKQDTNEKGEALFKGIASEGPITAIVTGYQKDAAPSVVKAEQSFKVESANVNIRLDVEGDKAHLLGGVVTATNALNALEQLTTKNNIALEVKEFSFGKLVSGIGETKATETEGWMFAVYRDGEWVYPDLGMGEYALRNHDQVKIYYGFNAQLIHSVSFTPESPRSGEPFLIQVTQETWDWTNNKLAVTPAAGVSVELGGKTYVTEEDGSVNVPAGLSNGNYTAIITGYQNEAAPSVVRYEQPLPIYADWDQAADWAKPYIALSGKLGLLNGVGEEGYAPAKYVTRAEVAATLVRLLNLPVPEKANNSFTDVADGSWYAGYITTVKEQGIVEGVDKGIFSPNQTITREQLALMLTRGLGLPSSDAKPSKFKDLNKAASTSVYALEAVVQAGIMNGTDDTHFAPQSPVTREMLAAVVVRAYEALH</sequence>
<dbReference type="Pfam" id="PF00432">
    <property type="entry name" value="Prenyltrans"/>
    <property type="match status" value="1"/>
</dbReference>
<dbReference type="InterPro" id="IPR001119">
    <property type="entry name" value="SLH_dom"/>
</dbReference>
<evidence type="ECO:0000256" key="1">
    <source>
        <dbReference type="ARBA" id="ARBA00022737"/>
    </source>
</evidence>
<comment type="caution">
    <text evidence="3">The sequence shown here is derived from an EMBL/GenBank/DDBJ whole genome shotgun (WGS) entry which is preliminary data.</text>
</comment>
<feature type="domain" description="SLH" evidence="2">
    <location>
        <begin position="775"/>
        <end position="838"/>
    </location>
</feature>
<dbReference type="PANTHER" id="PTHR43308:SF5">
    <property type="entry name" value="S-LAYER PROTEIN _ PEPTIDOGLYCAN ENDO-BETA-N-ACETYLGLUCOSAMINIDASE"/>
    <property type="match status" value="1"/>
</dbReference>
<gene>
    <name evidence="3" type="ORF">J2Z66_000719</name>
</gene>
<dbReference type="Pfam" id="PF00395">
    <property type="entry name" value="SLH"/>
    <property type="match status" value="3"/>
</dbReference>
<dbReference type="CDD" id="cd00688">
    <property type="entry name" value="ISOPREN_C2_like"/>
    <property type="match status" value="1"/>
</dbReference>
<dbReference type="EMBL" id="JAGGLB010000002">
    <property type="protein sequence ID" value="MBP1989124.1"/>
    <property type="molecule type" value="Genomic_DNA"/>
</dbReference>
<proteinExistence type="predicted"/>
<organism evidence="3 4">
    <name type="scientific">Paenibacillus eucommiae</name>
    <dbReference type="NCBI Taxonomy" id="1355755"/>
    <lineage>
        <taxon>Bacteria</taxon>
        <taxon>Bacillati</taxon>
        <taxon>Bacillota</taxon>
        <taxon>Bacilli</taxon>
        <taxon>Bacillales</taxon>
        <taxon>Paenibacillaceae</taxon>
        <taxon>Paenibacillus</taxon>
    </lineage>
</organism>
<feature type="domain" description="SLH" evidence="2">
    <location>
        <begin position="839"/>
        <end position="894"/>
    </location>
</feature>
<reference evidence="3 4" key="1">
    <citation type="submission" date="2021-03" db="EMBL/GenBank/DDBJ databases">
        <title>Genomic Encyclopedia of Type Strains, Phase IV (KMG-IV): sequencing the most valuable type-strain genomes for metagenomic binning, comparative biology and taxonomic classification.</title>
        <authorList>
            <person name="Goeker M."/>
        </authorList>
    </citation>
    <scope>NUCLEOTIDE SEQUENCE [LARGE SCALE GENOMIC DNA]</scope>
    <source>
        <strain evidence="3 4">DSM 26048</strain>
    </source>
</reference>
<dbReference type="PROSITE" id="PS51272">
    <property type="entry name" value="SLH"/>
    <property type="match status" value="3"/>
</dbReference>
<dbReference type="InterPro" id="IPR008930">
    <property type="entry name" value="Terpenoid_cyclase/PrenylTrfase"/>
</dbReference>
<evidence type="ECO:0000313" key="3">
    <source>
        <dbReference type="EMBL" id="MBP1989124.1"/>
    </source>
</evidence>
<keyword evidence="1" id="KW-0677">Repeat</keyword>
<accession>A0ABS4INI3</accession>
<dbReference type="Proteomes" id="UP001519287">
    <property type="component" value="Unassembled WGS sequence"/>
</dbReference>
<dbReference type="InterPro" id="IPR001330">
    <property type="entry name" value="Prenyltrans"/>
</dbReference>
<protein>
    <submittedName>
        <fullName evidence="3">Prenyltransferase beta subunit</fullName>
    </submittedName>
</protein>
<evidence type="ECO:0000259" key="2">
    <source>
        <dbReference type="PROSITE" id="PS51272"/>
    </source>
</evidence>
<evidence type="ECO:0000313" key="4">
    <source>
        <dbReference type="Proteomes" id="UP001519287"/>
    </source>
</evidence>
<dbReference type="InterPro" id="IPR051465">
    <property type="entry name" value="Cell_Envelope_Struct_Comp"/>
</dbReference>
<keyword evidence="4" id="KW-1185">Reference proteome</keyword>
<name>A0ABS4INI3_9BACL</name>